<feature type="transmembrane region" description="Helical" evidence="6">
    <location>
        <begin position="295"/>
        <end position="315"/>
    </location>
</feature>
<dbReference type="SUPFAM" id="SSF82866">
    <property type="entry name" value="Multidrug efflux transporter AcrB transmembrane domain"/>
    <property type="match status" value="2"/>
</dbReference>
<keyword evidence="4 6" id="KW-1133">Transmembrane helix</keyword>
<dbReference type="AlphaFoldDB" id="A0A2S8FC98"/>
<feature type="transmembrane region" description="Helical" evidence="6">
    <location>
        <begin position="12"/>
        <end position="29"/>
    </location>
</feature>
<keyword evidence="3 6" id="KW-0812">Transmembrane</keyword>
<feature type="domain" description="Membrane transport protein MMPL" evidence="7">
    <location>
        <begin position="464"/>
        <end position="738"/>
    </location>
</feature>
<reference evidence="8 9" key="1">
    <citation type="submission" date="2018-02" db="EMBL/GenBank/DDBJ databases">
        <title>Comparative genomes isolates from brazilian mangrove.</title>
        <authorList>
            <person name="Araujo J.E."/>
            <person name="Taketani R.G."/>
            <person name="Silva M.C.P."/>
            <person name="Loureco M.V."/>
            <person name="Andreote F.D."/>
        </authorList>
    </citation>
    <scope>NUCLEOTIDE SEQUENCE [LARGE SCALE GENOMIC DNA]</scope>
    <source>
        <strain evidence="8 9">Hex-1 MGV</strain>
    </source>
</reference>
<feature type="transmembrane region" description="Helical" evidence="6">
    <location>
        <begin position="682"/>
        <end position="703"/>
    </location>
</feature>
<evidence type="ECO:0000256" key="4">
    <source>
        <dbReference type="ARBA" id="ARBA00022989"/>
    </source>
</evidence>
<feature type="transmembrane region" description="Helical" evidence="6">
    <location>
        <begin position="224"/>
        <end position="245"/>
    </location>
</feature>
<dbReference type="EMBL" id="PUHY01000015">
    <property type="protein sequence ID" value="PQO29750.1"/>
    <property type="molecule type" value="Genomic_DNA"/>
</dbReference>
<feature type="transmembrane region" description="Helical" evidence="6">
    <location>
        <begin position="324"/>
        <end position="345"/>
    </location>
</feature>
<keyword evidence="5 6" id="KW-0472">Membrane</keyword>
<dbReference type="PANTHER" id="PTHR33406:SF12">
    <property type="entry name" value="BLR2997 PROTEIN"/>
    <property type="match status" value="1"/>
</dbReference>
<comment type="subcellular location">
    <subcellularLocation>
        <location evidence="1">Cell membrane</location>
        <topology evidence="1">Multi-pass membrane protein</topology>
    </subcellularLocation>
</comment>
<evidence type="ECO:0000256" key="6">
    <source>
        <dbReference type="SAM" id="Phobius"/>
    </source>
</evidence>
<dbReference type="PANTHER" id="PTHR33406">
    <property type="entry name" value="MEMBRANE PROTEIN MJ1562-RELATED"/>
    <property type="match status" value="1"/>
</dbReference>
<accession>A0A2S8FC98</accession>
<feature type="transmembrane region" description="Helical" evidence="6">
    <location>
        <begin position="583"/>
        <end position="602"/>
    </location>
</feature>
<evidence type="ECO:0000313" key="9">
    <source>
        <dbReference type="Proteomes" id="UP000238322"/>
    </source>
</evidence>
<protein>
    <recommendedName>
        <fullName evidence="7">Membrane transport protein MMPL domain-containing protein</fullName>
    </recommendedName>
</protein>
<name>A0A2S8FC98_9BACT</name>
<feature type="transmembrane region" description="Helical" evidence="6">
    <location>
        <begin position="201"/>
        <end position="218"/>
    </location>
</feature>
<evidence type="ECO:0000256" key="3">
    <source>
        <dbReference type="ARBA" id="ARBA00022692"/>
    </source>
</evidence>
<sequence>MSQSAWQDRYGWFILAFFLTITPVVMYGTKGAWDSIKNRVEDWLPESFDETKRLIWFHERFGTDELLMISWKGCTLDDPRVMRFTEELQQEDSSGDQPIVWFREVVTGPEALSSMTSDPLDLPREIALDRLKGWLIGPELEQTCVIAIVSEQGEYDRAGAVAFAYDTVDRVEGLSRDDLVVAGTTRDGVAIDKASKSSLDMLNLGSFAVCIVIMGIGFRSLRATLMVFVLAIFCEQLSMAIMYYSGQQMDSVLTLVANLTYVLSISSGVHVVNYYRESLVERSPYESVGWALRSAFVPCLLSAGTTAVGMMSLAISNIRPVANFGVYAAASILAAAFVLLIWLPAAMYKFPLNPPAWHQGVQKTSRLRPLWEFLSHAIFKLRWGILIGSLAVIGGCLVGVQKISTSAQLHDLFWKNAPILRDYDWLEENVGPLIPIEVVLRIKDPSEIQTDEQFRIVEHVQQSLEEVDDISATMSAATFAPVIPDKELKGWRASIQRATIRKKLESQLSNYVAMNYLRIEDGDELWRISARVRAADRLHYGELMQRIRHAVDEALADQPQVEPIYSGSVPLIFKAQSEMLNDLIKSFGLAFVLIAGIMMILLRNVLTGLFSMVPNILPTLLAFGTMGFLGVQVEIGSLLTASAALGIAVDDSLHFISWFRKGLAAGKTCQEATRLAYEHCGLAMTQTSLICSLGLLVFSLSPFTPISRFAWLMFGLLMIALLCDLLILPAILYCFTKEKPKTASE</sequence>
<feature type="transmembrane region" description="Helical" evidence="6">
    <location>
        <begin position="381"/>
        <end position="400"/>
    </location>
</feature>
<dbReference type="GO" id="GO:0005886">
    <property type="term" value="C:plasma membrane"/>
    <property type="evidence" value="ECO:0007669"/>
    <property type="project" value="UniProtKB-SubCell"/>
</dbReference>
<evidence type="ECO:0000259" key="7">
    <source>
        <dbReference type="Pfam" id="PF03176"/>
    </source>
</evidence>
<dbReference type="Pfam" id="PF03176">
    <property type="entry name" value="MMPL"/>
    <property type="match status" value="2"/>
</dbReference>
<evidence type="ECO:0000256" key="5">
    <source>
        <dbReference type="ARBA" id="ARBA00023136"/>
    </source>
</evidence>
<dbReference type="RefSeq" id="WP_105332944.1">
    <property type="nucleotide sequence ID" value="NZ_PUHY01000015.1"/>
</dbReference>
<keyword evidence="2" id="KW-1003">Cell membrane</keyword>
<feature type="transmembrane region" description="Helical" evidence="6">
    <location>
        <begin position="252"/>
        <end position="275"/>
    </location>
</feature>
<evidence type="ECO:0000313" key="8">
    <source>
        <dbReference type="EMBL" id="PQO29750.1"/>
    </source>
</evidence>
<proteinExistence type="predicted"/>
<gene>
    <name evidence="8" type="ORF">C5Y83_27295</name>
</gene>
<dbReference type="Proteomes" id="UP000238322">
    <property type="component" value="Unassembled WGS sequence"/>
</dbReference>
<feature type="transmembrane region" description="Helical" evidence="6">
    <location>
        <begin position="709"/>
        <end position="735"/>
    </location>
</feature>
<comment type="caution">
    <text evidence="8">The sequence shown here is derived from an EMBL/GenBank/DDBJ whole genome shotgun (WGS) entry which is preliminary data.</text>
</comment>
<dbReference type="Gene3D" id="1.20.1640.10">
    <property type="entry name" value="Multidrug efflux transporter AcrB transmembrane domain"/>
    <property type="match status" value="2"/>
</dbReference>
<organism evidence="8 9">
    <name type="scientific">Blastopirellula marina</name>
    <dbReference type="NCBI Taxonomy" id="124"/>
    <lineage>
        <taxon>Bacteria</taxon>
        <taxon>Pseudomonadati</taxon>
        <taxon>Planctomycetota</taxon>
        <taxon>Planctomycetia</taxon>
        <taxon>Pirellulales</taxon>
        <taxon>Pirellulaceae</taxon>
        <taxon>Blastopirellula</taxon>
    </lineage>
</organism>
<dbReference type="InterPro" id="IPR004869">
    <property type="entry name" value="MMPL_dom"/>
</dbReference>
<evidence type="ECO:0000256" key="1">
    <source>
        <dbReference type="ARBA" id="ARBA00004651"/>
    </source>
</evidence>
<feature type="domain" description="Membrane transport protein MMPL" evidence="7">
    <location>
        <begin position="146"/>
        <end position="347"/>
    </location>
</feature>
<evidence type="ECO:0000256" key="2">
    <source>
        <dbReference type="ARBA" id="ARBA00022475"/>
    </source>
</evidence>
<feature type="transmembrane region" description="Helical" evidence="6">
    <location>
        <begin position="608"/>
        <end position="631"/>
    </location>
</feature>
<dbReference type="OrthoDB" id="2112773at2"/>
<dbReference type="InterPro" id="IPR050545">
    <property type="entry name" value="Mycobact_MmpL"/>
</dbReference>